<evidence type="ECO:0000256" key="1">
    <source>
        <dbReference type="ARBA" id="ARBA00023242"/>
    </source>
</evidence>
<dbReference type="GO" id="GO:0008270">
    <property type="term" value="F:zinc ion binding"/>
    <property type="evidence" value="ECO:0007669"/>
    <property type="project" value="InterPro"/>
</dbReference>
<dbReference type="GO" id="GO:0001228">
    <property type="term" value="F:DNA-binding transcription activator activity, RNA polymerase II-specific"/>
    <property type="evidence" value="ECO:0007669"/>
    <property type="project" value="TreeGrafter"/>
</dbReference>
<dbReference type="PANTHER" id="PTHR47784:SF5">
    <property type="entry name" value="STEROL UPTAKE CONTROL PROTEIN 2"/>
    <property type="match status" value="1"/>
</dbReference>
<protein>
    <recommendedName>
        <fullName evidence="2">Zn(2)-C6 fungal-type domain-containing protein</fullName>
    </recommendedName>
</protein>
<dbReference type="CDD" id="cd00067">
    <property type="entry name" value="GAL4"/>
    <property type="match status" value="1"/>
</dbReference>
<evidence type="ECO:0000313" key="4">
    <source>
        <dbReference type="Proteomes" id="UP000193144"/>
    </source>
</evidence>
<dbReference type="PROSITE" id="PS50048">
    <property type="entry name" value="ZN2_CY6_FUNGAL_2"/>
    <property type="match status" value="1"/>
</dbReference>
<dbReference type="PROSITE" id="PS00463">
    <property type="entry name" value="ZN2_CY6_FUNGAL_1"/>
    <property type="match status" value="1"/>
</dbReference>
<dbReference type="InterPro" id="IPR036864">
    <property type="entry name" value="Zn2-C6_fun-type_DNA-bd_sf"/>
</dbReference>
<dbReference type="AlphaFoldDB" id="A0A1Y1Z701"/>
<dbReference type="Pfam" id="PF11951">
    <property type="entry name" value="Fungal_trans_2"/>
    <property type="match status" value="1"/>
</dbReference>
<feature type="domain" description="Zn(2)-C6 fungal-type" evidence="2">
    <location>
        <begin position="13"/>
        <end position="43"/>
    </location>
</feature>
<evidence type="ECO:0000259" key="2">
    <source>
        <dbReference type="PROSITE" id="PS50048"/>
    </source>
</evidence>
<dbReference type="EMBL" id="MCFA01000121">
    <property type="protein sequence ID" value="ORY05904.1"/>
    <property type="molecule type" value="Genomic_DNA"/>
</dbReference>
<dbReference type="Pfam" id="PF00172">
    <property type="entry name" value="Zn_clus"/>
    <property type="match status" value="1"/>
</dbReference>
<evidence type="ECO:0000313" key="3">
    <source>
        <dbReference type="EMBL" id="ORY05904.1"/>
    </source>
</evidence>
<dbReference type="InterPro" id="IPR001138">
    <property type="entry name" value="Zn2Cys6_DnaBD"/>
</dbReference>
<dbReference type="Gene3D" id="4.10.240.10">
    <property type="entry name" value="Zn(2)-C6 fungal-type DNA-binding domain"/>
    <property type="match status" value="1"/>
</dbReference>
<organism evidence="3 4">
    <name type="scientific">Clohesyomyces aquaticus</name>
    <dbReference type="NCBI Taxonomy" id="1231657"/>
    <lineage>
        <taxon>Eukaryota</taxon>
        <taxon>Fungi</taxon>
        <taxon>Dikarya</taxon>
        <taxon>Ascomycota</taxon>
        <taxon>Pezizomycotina</taxon>
        <taxon>Dothideomycetes</taxon>
        <taxon>Pleosporomycetidae</taxon>
        <taxon>Pleosporales</taxon>
        <taxon>Lindgomycetaceae</taxon>
        <taxon>Clohesyomyces</taxon>
    </lineage>
</organism>
<gene>
    <name evidence="3" type="ORF">BCR34DRAFT_42046</name>
</gene>
<dbReference type="PANTHER" id="PTHR47784">
    <property type="entry name" value="STEROL UPTAKE CONTROL PROTEIN 2"/>
    <property type="match status" value="1"/>
</dbReference>
<dbReference type="SUPFAM" id="SSF57701">
    <property type="entry name" value="Zn2/Cys6 DNA-binding domain"/>
    <property type="match status" value="1"/>
</dbReference>
<keyword evidence="1" id="KW-0539">Nucleus</keyword>
<dbReference type="PRINTS" id="PR00755">
    <property type="entry name" value="AFLATOXINBRP"/>
</dbReference>
<dbReference type="InterPro" id="IPR053157">
    <property type="entry name" value="Sterol_Uptake_Regulator"/>
</dbReference>
<keyword evidence="4" id="KW-1185">Reference proteome</keyword>
<reference evidence="3 4" key="1">
    <citation type="submission" date="2016-07" db="EMBL/GenBank/DDBJ databases">
        <title>Pervasive Adenine N6-methylation of Active Genes in Fungi.</title>
        <authorList>
            <consortium name="DOE Joint Genome Institute"/>
            <person name="Mondo S.J."/>
            <person name="Dannebaum R.O."/>
            <person name="Kuo R.C."/>
            <person name="Labutti K."/>
            <person name="Haridas S."/>
            <person name="Kuo A."/>
            <person name="Salamov A."/>
            <person name="Ahrendt S.R."/>
            <person name="Lipzen A."/>
            <person name="Sullivan W."/>
            <person name="Andreopoulos W.B."/>
            <person name="Clum A."/>
            <person name="Lindquist E."/>
            <person name="Daum C."/>
            <person name="Ramamoorthy G.K."/>
            <person name="Gryganskyi A."/>
            <person name="Culley D."/>
            <person name="Magnuson J.K."/>
            <person name="James T.Y."/>
            <person name="O'Malley M.A."/>
            <person name="Stajich J.E."/>
            <person name="Spatafora J.W."/>
            <person name="Visel A."/>
            <person name="Grigoriev I.V."/>
        </authorList>
    </citation>
    <scope>NUCLEOTIDE SEQUENCE [LARGE SCALE GENOMIC DNA]</scope>
    <source>
        <strain evidence="3 4">CBS 115471</strain>
    </source>
</reference>
<proteinExistence type="predicted"/>
<dbReference type="OrthoDB" id="5386330at2759"/>
<dbReference type="InterPro" id="IPR021858">
    <property type="entry name" value="Fun_TF"/>
</dbReference>
<name>A0A1Y1Z701_9PLEO</name>
<comment type="caution">
    <text evidence="3">The sequence shown here is derived from an EMBL/GenBank/DDBJ whole genome shotgun (WGS) entry which is preliminary data.</text>
</comment>
<accession>A0A1Y1Z701</accession>
<dbReference type="Proteomes" id="UP000193144">
    <property type="component" value="Unassembled WGS sequence"/>
</dbReference>
<dbReference type="SMART" id="SM00066">
    <property type="entry name" value="GAL4"/>
    <property type="match status" value="1"/>
</dbReference>
<sequence>MATRKSHQKTRYGCSPCKKRRIKCDQNQPSCQNCAKRGLDCSYYMIRPVSGPSIAPFATQENKPSATVQILDTKADILSPPLSPSLPFDIIESIYPSCSDLLRRRFRELIHHFEVRTSSTLATDPPAQRVWKTVVPTLAAVTPCILHGIIAVSAMHFARSLSNGKEKDIYLQIAAAQMNIGLSQYRTGLEDITEDNAEALFAFSVLTTTYVWVTATDECREVLSSLKLKGLCVERKEEVKMKLSSMMTKTLRALRGCLVILTPCWTRVSTGVLSAIVNRSWWPQSRYPTSPLAIEEDRMVHSIERMWVRPGRRYEYCLDTLASSLKLLREVFALVSLLTMDANACGDPTPTGTLTDRGAMFVWPTQVSLDFVSLLEQNRPEAWVILAHFAILPGRVKGVWWLDGMASPMVAAAALIAGKESRNFIEWPMREVGGDLDEILSS</sequence>